<accession>A0ABU7RDA8</accession>
<feature type="chain" id="PRO_5046283718" description="Outer membrane protein beta-barrel domain-containing protein" evidence="1">
    <location>
        <begin position="21"/>
        <end position="277"/>
    </location>
</feature>
<reference evidence="2 3" key="1">
    <citation type="submission" date="2024-01" db="EMBL/GenBank/DDBJ databases">
        <title>Niabella digestum sp. nov., isolated from waste digestion system.</title>
        <authorList>
            <person name="Zhang L."/>
        </authorList>
    </citation>
    <scope>NUCLEOTIDE SEQUENCE [LARGE SCALE GENOMIC DNA]</scope>
    <source>
        <strain evidence="2 3">A18</strain>
    </source>
</reference>
<dbReference type="Proteomes" id="UP001357452">
    <property type="component" value="Unassembled WGS sequence"/>
</dbReference>
<dbReference type="RefSeq" id="WP_330973373.1">
    <property type="nucleotide sequence ID" value="NZ_JAZGLY010000001.1"/>
</dbReference>
<evidence type="ECO:0008006" key="4">
    <source>
        <dbReference type="Google" id="ProtNLM"/>
    </source>
</evidence>
<keyword evidence="1" id="KW-0732">Signal</keyword>
<comment type="caution">
    <text evidence="2">The sequence shown here is derived from an EMBL/GenBank/DDBJ whole genome shotgun (WGS) entry which is preliminary data.</text>
</comment>
<organism evidence="2 3">
    <name type="scientific">Niabella digestorum</name>
    <dbReference type="NCBI Taxonomy" id="3117701"/>
    <lineage>
        <taxon>Bacteria</taxon>
        <taxon>Pseudomonadati</taxon>
        <taxon>Bacteroidota</taxon>
        <taxon>Chitinophagia</taxon>
        <taxon>Chitinophagales</taxon>
        <taxon>Chitinophagaceae</taxon>
        <taxon>Niabella</taxon>
    </lineage>
</organism>
<sequence length="277" mass="31674">MRIYFSVMTIMLLFATVAYGQVDSTKVSVEVKIESSSDRTTEKEVYKRPVRVKTSWFSGFDLGFANFSDHTDYNSAEAQAFAPGSNTEWFDLKNGKSINVNIWVFQQKINLIHTHLNLKYALGLELNNYRYTNPIRFNKNQPYVSWDNTADRTYRKNKLAADYVNLPIMLNVNFGNPSNRFASNEKHSGCGVKVDKGKEWGFSAGISIAYLYSARNKTITSDEGKEKLKNNFNLNPWKLAYVGELNLGYFSIYGSYAFKSMFKNGLDMTPYTIGIRL</sequence>
<evidence type="ECO:0000313" key="2">
    <source>
        <dbReference type="EMBL" id="MEE6185967.1"/>
    </source>
</evidence>
<evidence type="ECO:0000313" key="3">
    <source>
        <dbReference type="Proteomes" id="UP001357452"/>
    </source>
</evidence>
<evidence type="ECO:0000256" key="1">
    <source>
        <dbReference type="SAM" id="SignalP"/>
    </source>
</evidence>
<protein>
    <recommendedName>
        <fullName evidence="4">Outer membrane protein beta-barrel domain-containing protein</fullName>
    </recommendedName>
</protein>
<proteinExistence type="predicted"/>
<gene>
    <name evidence="2" type="ORF">V2H41_01650</name>
</gene>
<feature type="signal peptide" evidence="1">
    <location>
        <begin position="1"/>
        <end position="20"/>
    </location>
</feature>
<name>A0ABU7RDA8_9BACT</name>
<keyword evidence="3" id="KW-1185">Reference proteome</keyword>
<dbReference type="EMBL" id="JAZGLY010000001">
    <property type="protein sequence ID" value="MEE6185967.1"/>
    <property type="molecule type" value="Genomic_DNA"/>
</dbReference>